<accession>X1GLH5</accession>
<protein>
    <recommendedName>
        <fullName evidence="1">FlgD/Vpr Ig-like domain-containing protein</fullName>
    </recommendedName>
</protein>
<feature type="domain" description="FlgD/Vpr Ig-like" evidence="1">
    <location>
        <begin position="30"/>
        <end position="78"/>
    </location>
</feature>
<comment type="caution">
    <text evidence="2">The sequence shown here is derived from an EMBL/GenBank/DDBJ whole genome shotgun (WGS) entry which is preliminary data.</text>
</comment>
<reference evidence="2" key="1">
    <citation type="journal article" date="2014" name="Front. Microbiol.">
        <title>High frequency of phylogenetically diverse reductive dehalogenase-homologous genes in deep subseafloor sedimentary metagenomes.</title>
        <authorList>
            <person name="Kawai M."/>
            <person name="Futagami T."/>
            <person name="Toyoda A."/>
            <person name="Takaki Y."/>
            <person name="Nishi S."/>
            <person name="Hori S."/>
            <person name="Arai W."/>
            <person name="Tsubouchi T."/>
            <person name="Morono Y."/>
            <person name="Uchiyama I."/>
            <person name="Ito T."/>
            <person name="Fujiyama A."/>
            <person name="Inagaki F."/>
            <person name="Takami H."/>
        </authorList>
    </citation>
    <scope>NUCLEOTIDE SEQUENCE</scope>
    <source>
        <strain evidence="2">Expedition CK06-06</strain>
    </source>
</reference>
<feature type="non-terminal residue" evidence="2">
    <location>
        <position position="1"/>
    </location>
</feature>
<dbReference type="InterPro" id="IPR025965">
    <property type="entry name" value="FlgD/Vpr_Ig-like"/>
</dbReference>
<dbReference type="AlphaFoldDB" id="X1GLH5"/>
<gene>
    <name evidence="2" type="ORF">S03H2_40707</name>
</gene>
<organism evidence="2">
    <name type="scientific">marine sediment metagenome</name>
    <dbReference type="NCBI Taxonomy" id="412755"/>
    <lineage>
        <taxon>unclassified sequences</taxon>
        <taxon>metagenomes</taxon>
        <taxon>ecological metagenomes</taxon>
    </lineage>
</organism>
<dbReference type="Gene3D" id="2.60.40.4070">
    <property type="match status" value="1"/>
</dbReference>
<proteinExistence type="predicted"/>
<name>X1GLH5_9ZZZZ</name>
<sequence length="93" mass="10410">SAEYALHTGYPNLFNPSITLPFDLPEGTLLSLVVYDLMGREVARLVDRDLTAGYHQAIWNGRDKAGREVPTGIYIARMVTPEYSKAIRMALLK</sequence>
<evidence type="ECO:0000313" key="2">
    <source>
        <dbReference type="EMBL" id="GAH58771.1"/>
    </source>
</evidence>
<evidence type="ECO:0000259" key="1">
    <source>
        <dbReference type="Pfam" id="PF13860"/>
    </source>
</evidence>
<dbReference type="Pfam" id="PF13860">
    <property type="entry name" value="FlgD_ig"/>
    <property type="match status" value="1"/>
</dbReference>
<dbReference type="EMBL" id="BARU01025254">
    <property type="protein sequence ID" value="GAH58771.1"/>
    <property type="molecule type" value="Genomic_DNA"/>
</dbReference>